<accession>A0A1A8XK83</accession>
<proteinExistence type="predicted"/>
<evidence type="ECO:0000256" key="1">
    <source>
        <dbReference type="SAM" id="SignalP"/>
    </source>
</evidence>
<feature type="signal peptide" evidence="1">
    <location>
        <begin position="1"/>
        <end position="22"/>
    </location>
</feature>
<dbReference type="Pfam" id="PF07589">
    <property type="entry name" value="PEP-CTERM"/>
    <property type="match status" value="1"/>
</dbReference>
<evidence type="ECO:0000313" key="4">
    <source>
        <dbReference type="Proteomes" id="UP000199169"/>
    </source>
</evidence>
<dbReference type="NCBIfam" id="TIGR02595">
    <property type="entry name" value="PEP_CTERM"/>
    <property type="match status" value="1"/>
</dbReference>
<dbReference type="AlphaFoldDB" id="A0A1A8XK83"/>
<sequence length="290" mass="29267">MNVRKLTSALAIAGIMSLPAIAQAITVAGINFPAGLVFETANLFEAEDFSKPGNGDGVIQVGEYLLGIGYVTSIQDAANNVVWSNGQNGKELTIKISNYLAQSASTTPVGGPIFLDQILFSGGNVEIYSQDVGTFSAAGSQAAGVASVSGGANNVLFLSLVGSPLGGYAPDGITPITLESDGLRNGGNPFETAFNLSGRGFLDITGGVAAGYFDTDTFLCGASSGAPCPDLADKTFSSSSQLAATAGTSWTSRGTGEIYDYAIPEPASLALLGIGLLGIGFGRRKAAAAA</sequence>
<dbReference type="Proteomes" id="UP000199169">
    <property type="component" value="Unassembled WGS sequence"/>
</dbReference>
<reference evidence="3 4" key="1">
    <citation type="submission" date="2016-06" db="EMBL/GenBank/DDBJ databases">
        <authorList>
            <person name="Kjaerup R.B."/>
            <person name="Dalgaard T.S."/>
            <person name="Juul-Madsen H.R."/>
        </authorList>
    </citation>
    <scope>NUCLEOTIDE SEQUENCE [LARGE SCALE GENOMIC DNA]</scope>
    <source>
        <strain evidence="3">3</strain>
    </source>
</reference>
<dbReference type="EMBL" id="FLQX01000094">
    <property type="protein sequence ID" value="SBT05096.1"/>
    <property type="molecule type" value="Genomic_DNA"/>
</dbReference>
<dbReference type="InterPro" id="IPR013424">
    <property type="entry name" value="Ice-binding_C"/>
</dbReference>
<gene>
    <name evidence="3" type="ORF">ACCAA_20154</name>
</gene>
<evidence type="ECO:0000259" key="2">
    <source>
        <dbReference type="Pfam" id="PF07589"/>
    </source>
</evidence>
<feature type="chain" id="PRO_5008381487" description="Ice-binding protein C-terminal domain-containing protein" evidence="1">
    <location>
        <begin position="23"/>
        <end position="290"/>
    </location>
</feature>
<protein>
    <recommendedName>
        <fullName evidence="2">Ice-binding protein C-terminal domain-containing protein</fullName>
    </recommendedName>
</protein>
<keyword evidence="4" id="KW-1185">Reference proteome</keyword>
<dbReference type="RefSeq" id="WP_186406347.1">
    <property type="nucleotide sequence ID" value="NZ_FLQX01000094.1"/>
</dbReference>
<name>A0A1A8XK83_9PROT</name>
<evidence type="ECO:0000313" key="3">
    <source>
        <dbReference type="EMBL" id="SBT05096.1"/>
    </source>
</evidence>
<feature type="domain" description="Ice-binding protein C-terminal" evidence="2">
    <location>
        <begin position="262"/>
        <end position="284"/>
    </location>
</feature>
<organism evidence="3 4">
    <name type="scientific">Candidatus Accumulibacter aalborgensis</name>
    <dbReference type="NCBI Taxonomy" id="1860102"/>
    <lineage>
        <taxon>Bacteria</taxon>
        <taxon>Pseudomonadati</taxon>
        <taxon>Pseudomonadota</taxon>
        <taxon>Betaproteobacteria</taxon>
        <taxon>Candidatus Accumulibacter</taxon>
    </lineage>
</organism>
<keyword evidence="1" id="KW-0732">Signal</keyword>